<dbReference type="AlphaFoldDB" id="A0A9P6HMJ0"/>
<dbReference type="PANTHER" id="PTHR28097:SF1">
    <property type="entry name" value="PHEROMONE A FACTOR RECEPTOR"/>
    <property type="match status" value="1"/>
</dbReference>
<comment type="subcellular location">
    <subcellularLocation>
        <location evidence="1">Membrane</location>
        <topology evidence="1">Multi-pass membrane protein</topology>
    </subcellularLocation>
</comment>
<feature type="transmembrane region" description="Helical" evidence="10">
    <location>
        <begin position="6"/>
        <end position="26"/>
    </location>
</feature>
<evidence type="ECO:0000256" key="7">
    <source>
        <dbReference type="ARBA" id="ARBA00023136"/>
    </source>
</evidence>
<comment type="similarity">
    <text evidence="2">Belongs to the G-protein coupled receptor 4 family.</text>
</comment>
<dbReference type="GO" id="GO:0004934">
    <property type="term" value="F:mating-type alpha-factor pheromone receptor activity"/>
    <property type="evidence" value="ECO:0007669"/>
    <property type="project" value="InterPro"/>
</dbReference>
<evidence type="ECO:0000256" key="2">
    <source>
        <dbReference type="ARBA" id="ARBA00011085"/>
    </source>
</evidence>
<comment type="caution">
    <text evidence="11">The sequence shown here is derived from an EMBL/GenBank/DDBJ whole genome shotgun (WGS) entry which is preliminary data.</text>
</comment>
<keyword evidence="7 10" id="KW-0472">Membrane</keyword>
<feature type="transmembrane region" description="Helical" evidence="10">
    <location>
        <begin position="70"/>
        <end position="89"/>
    </location>
</feature>
<evidence type="ECO:0000256" key="10">
    <source>
        <dbReference type="SAM" id="Phobius"/>
    </source>
</evidence>
<dbReference type="GO" id="GO:0000750">
    <property type="term" value="P:pheromone-dependent signal transduction involved in conjugation with cellular fusion"/>
    <property type="evidence" value="ECO:0007669"/>
    <property type="project" value="TreeGrafter"/>
</dbReference>
<accession>A0A9P6HMJ0</accession>
<evidence type="ECO:0000256" key="1">
    <source>
        <dbReference type="ARBA" id="ARBA00004141"/>
    </source>
</evidence>
<sequence>MVEPLYPLFSIASFLGFVLVLVPLPLHLQAWNSGTCFYVFWTSLACLNQFINSVTWANDALNKAPVWCDISTRIMLGAAVGIPASSLCIMRRLHSIAKVQAVSPTHKEKLRGIIIDSLMCILFPIVYMVFAYIVQGHRFDIYEQVGCFPVIYNTLPAYFLVHMWPIVLGLCSACFCVLILISFLRRQAQFSQFLSANSSLTASRYFRLMALACTEVMLTTPLAITSMVINATASPISPWVSWEDTHYDFSRVGQVPAVIWRNNHFIVAGLTLTKWSGVICAFIFFTFFGFATEARKHYSSAFTRFLLACRLKKPAPSINEKFGLDKLQLPLHSPTSSTSSGPATPPPAYLSPSADLKFSPSSSLDQNSLYMSYFKELPETPASPITISSSHCSSSV</sequence>
<reference evidence="11" key="2">
    <citation type="submission" date="2020-11" db="EMBL/GenBank/DDBJ databases">
        <authorList>
            <consortium name="DOE Joint Genome Institute"/>
            <person name="Kuo A."/>
            <person name="Miyauchi S."/>
            <person name="Kiss E."/>
            <person name="Drula E."/>
            <person name="Kohler A."/>
            <person name="Sanchez-Garcia M."/>
            <person name="Andreopoulos B."/>
            <person name="Barry K.W."/>
            <person name="Bonito G."/>
            <person name="Buee M."/>
            <person name="Carver A."/>
            <person name="Chen C."/>
            <person name="Cichocki N."/>
            <person name="Clum A."/>
            <person name="Culley D."/>
            <person name="Crous P.W."/>
            <person name="Fauchery L."/>
            <person name="Girlanda M."/>
            <person name="Hayes R."/>
            <person name="Keri Z."/>
            <person name="Labutti K."/>
            <person name="Lipzen A."/>
            <person name="Lombard V."/>
            <person name="Magnuson J."/>
            <person name="Maillard F."/>
            <person name="Morin E."/>
            <person name="Murat C."/>
            <person name="Nolan M."/>
            <person name="Ohm R."/>
            <person name="Pangilinan J."/>
            <person name="Pereira M."/>
            <person name="Perotto S."/>
            <person name="Peter M."/>
            <person name="Riley R."/>
            <person name="Sitrit Y."/>
            <person name="Stielow B."/>
            <person name="Szollosi G."/>
            <person name="Zifcakova L."/>
            <person name="Stursova M."/>
            <person name="Spatafora J.W."/>
            <person name="Tedersoo L."/>
            <person name="Vaario L.-M."/>
            <person name="Yamada A."/>
            <person name="Yan M."/>
            <person name="Wang P."/>
            <person name="Xu J."/>
            <person name="Bruns T."/>
            <person name="Baldrian P."/>
            <person name="Vilgalys R."/>
            <person name="Henrissat B."/>
            <person name="Grigoriev I.V."/>
            <person name="Hibbett D."/>
            <person name="Nagy L.G."/>
            <person name="Martin F.M."/>
        </authorList>
    </citation>
    <scope>NUCLEOTIDE SEQUENCE</scope>
    <source>
        <strain evidence="11">UH-Tt-Lm1</strain>
    </source>
</reference>
<evidence type="ECO:0000256" key="3">
    <source>
        <dbReference type="ARBA" id="ARBA00022507"/>
    </source>
</evidence>
<dbReference type="GO" id="GO:0005886">
    <property type="term" value="C:plasma membrane"/>
    <property type="evidence" value="ECO:0007669"/>
    <property type="project" value="TreeGrafter"/>
</dbReference>
<feature type="transmembrane region" description="Helical" evidence="10">
    <location>
        <begin position="265"/>
        <end position="290"/>
    </location>
</feature>
<evidence type="ECO:0000256" key="5">
    <source>
        <dbReference type="ARBA" id="ARBA00022989"/>
    </source>
</evidence>
<keyword evidence="6" id="KW-0297">G-protein coupled receptor</keyword>
<dbReference type="Proteomes" id="UP000736335">
    <property type="component" value="Unassembled WGS sequence"/>
</dbReference>
<evidence type="ECO:0000313" key="12">
    <source>
        <dbReference type="Proteomes" id="UP000736335"/>
    </source>
</evidence>
<keyword evidence="4 10" id="KW-0812">Transmembrane</keyword>
<dbReference type="Pfam" id="PF02076">
    <property type="entry name" value="STE3"/>
    <property type="match status" value="1"/>
</dbReference>
<keyword evidence="3" id="KW-0589">Pheromone response</keyword>
<evidence type="ECO:0000256" key="4">
    <source>
        <dbReference type="ARBA" id="ARBA00022692"/>
    </source>
</evidence>
<dbReference type="PANTHER" id="PTHR28097">
    <property type="entry name" value="PHEROMONE A FACTOR RECEPTOR"/>
    <property type="match status" value="1"/>
</dbReference>
<feature type="transmembrane region" description="Helical" evidence="10">
    <location>
        <begin position="163"/>
        <end position="184"/>
    </location>
</feature>
<dbReference type="CDD" id="cd14966">
    <property type="entry name" value="7tmD_STE3"/>
    <property type="match status" value="1"/>
</dbReference>
<keyword evidence="5 10" id="KW-1133">Transmembrane helix</keyword>
<dbReference type="InterPro" id="IPR001499">
    <property type="entry name" value="GPCR_STE3"/>
</dbReference>
<evidence type="ECO:0000256" key="9">
    <source>
        <dbReference type="ARBA" id="ARBA00023224"/>
    </source>
</evidence>
<keyword evidence="8 11" id="KW-0675">Receptor</keyword>
<proteinExistence type="inferred from homology"/>
<dbReference type="PRINTS" id="PR00901">
    <property type="entry name" value="PHEROMONEBAR"/>
</dbReference>
<dbReference type="OrthoDB" id="2874149at2759"/>
<dbReference type="InterPro" id="IPR000481">
    <property type="entry name" value="GPCR_Pheromne_B_alpha_rcpt"/>
</dbReference>
<feature type="transmembrane region" description="Helical" evidence="10">
    <location>
        <begin position="38"/>
        <end position="58"/>
    </location>
</feature>
<keyword evidence="12" id="KW-1185">Reference proteome</keyword>
<keyword evidence="9" id="KW-0807">Transducer</keyword>
<organism evidence="11 12">
    <name type="scientific">Thelephora terrestris</name>
    <dbReference type="NCBI Taxonomy" id="56493"/>
    <lineage>
        <taxon>Eukaryota</taxon>
        <taxon>Fungi</taxon>
        <taxon>Dikarya</taxon>
        <taxon>Basidiomycota</taxon>
        <taxon>Agaricomycotina</taxon>
        <taxon>Agaricomycetes</taxon>
        <taxon>Thelephorales</taxon>
        <taxon>Thelephoraceae</taxon>
        <taxon>Thelephora</taxon>
    </lineage>
</organism>
<name>A0A9P6HMJ0_9AGAM</name>
<gene>
    <name evidence="11" type="ORF">BJ322DRAFT_1203192</name>
</gene>
<feature type="transmembrane region" description="Helical" evidence="10">
    <location>
        <begin position="110"/>
        <end position="134"/>
    </location>
</feature>
<feature type="transmembrane region" description="Helical" evidence="10">
    <location>
        <begin position="205"/>
        <end position="229"/>
    </location>
</feature>
<dbReference type="EMBL" id="WIUZ02000003">
    <property type="protein sequence ID" value="KAF9789535.1"/>
    <property type="molecule type" value="Genomic_DNA"/>
</dbReference>
<reference evidence="11" key="1">
    <citation type="journal article" date="2020" name="Nat. Commun.">
        <title>Large-scale genome sequencing of mycorrhizal fungi provides insights into the early evolution of symbiotic traits.</title>
        <authorList>
            <person name="Miyauchi S."/>
            <person name="Kiss E."/>
            <person name="Kuo A."/>
            <person name="Drula E."/>
            <person name="Kohler A."/>
            <person name="Sanchez-Garcia M."/>
            <person name="Morin E."/>
            <person name="Andreopoulos B."/>
            <person name="Barry K.W."/>
            <person name="Bonito G."/>
            <person name="Buee M."/>
            <person name="Carver A."/>
            <person name="Chen C."/>
            <person name="Cichocki N."/>
            <person name="Clum A."/>
            <person name="Culley D."/>
            <person name="Crous P.W."/>
            <person name="Fauchery L."/>
            <person name="Girlanda M."/>
            <person name="Hayes R.D."/>
            <person name="Keri Z."/>
            <person name="LaButti K."/>
            <person name="Lipzen A."/>
            <person name="Lombard V."/>
            <person name="Magnuson J."/>
            <person name="Maillard F."/>
            <person name="Murat C."/>
            <person name="Nolan M."/>
            <person name="Ohm R.A."/>
            <person name="Pangilinan J."/>
            <person name="Pereira M.F."/>
            <person name="Perotto S."/>
            <person name="Peter M."/>
            <person name="Pfister S."/>
            <person name="Riley R."/>
            <person name="Sitrit Y."/>
            <person name="Stielow J.B."/>
            <person name="Szollosi G."/>
            <person name="Zifcakova L."/>
            <person name="Stursova M."/>
            <person name="Spatafora J.W."/>
            <person name="Tedersoo L."/>
            <person name="Vaario L.M."/>
            <person name="Yamada A."/>
            <person name="Yan M."/>
            <person name="Wang P."/>
            <person name="Xu J."/>
            <person name="Bruns T."/>
            <person name="Baldrian P."/>
            <person name="Vilgalys R."/>
            <person name="Dunand C."/>
            <person name="Henrissat B."/>
            <person name="Grigoriev I.V."/>
            <person name="Hibbett D."/>
            <person name="Nagy L.G."/>
            <person name="Martin F.M."/>
        </authorList>
    </citation>
    <scope>NUCLEOTIDE SEQUENCE</scope>
    <source>
        <strain evidence="11">UH-Tt-Lm1</strain>
    </source>
</reference>
<evidence type="ECO:0000256" key="6">
    <source>
        <dbReference type="ARBA" id="ARBA00023040"/>
    </source>
</evidence>
<evidence type="ECO:0000256" key="8">
    <source>
        <dbReference type="ARBA" id="ARBA00023170"/>
    </source>
</evidence>
<evidence type="ECO:0000313" key="11">
    <source>
        <dbReference type="EMBL" id="KAF9789535.1"/>
    </source>
</evidence>
<dbReference type="PRINTS" id="PR00899">
    <property type="entry name" value="GPCRSTE3"/>
</dbReference>
<protein>
    <submittedName>
        <fullName evidence="11">Fungal pheromoneG-protein-coupled receptor</fullName>
    </submittedName>
</protein>